<dbReference type="Proteomes" id="UP001223072">
    <property type="component" value="Unassembled WGS sequence"/>
</dbReference>
<organism evidence="3 4">
    <name type="scientific">Streptomyces turgidiscabies</name>
    <dbReference type="NCBI Taxonomy" id="85558"/>
    <lineage>
        <taxon>Bacteria</taxon>
        <taxon>Bacillati</taxon>
        <taxon>Actinomycetota</taxon>
        <taxon>Actinomycetes</taxon>
        <taxon>Kitasatosporales</taxon>
        <taxon>Streptomycetaceae</taxon>
        <taxon>Streptomyces</taxon>
    </lineage>
</organism>
<evidence type="ECO:0008006" key="5">
    <source>
        <dbReference type="Google" id="ProtNLM"/>
    </source>
</evidence>
<evidence type="ECO:0000313" key="4">
    <source>
        <dbReference type="Proteomes" id="UP001223072"/>
    </source>
</evidence>
<keyword evidence="4" id="KW-1185">Reference proteome</keyword>
<dbReference type="RefSeq" id="WP_307631101.1">
    <property type="nucleotide sequence ID" value="NZ_JAUSZS010000008.1"/>
</dbReference>
<keyword evidence="1" id="KW-0378">Hydrolase</keyword>
<dbReference type="Gene3D" id="3.20.20.300">
    <property type="entry name" value="Glycoside hydrolase, family 3, N-terminal domain"/>
    <property type="match status" value="1"/>
</dbReference>
<name>A0ABU0RWY3_9ACTN</name>
<evidence type="ECO:0000256" key="2">
    <source>
        <dbReference type="SAM" id="MobiDB-lite"/>
    </source>
</evidence>
<accession>A0ABU0RWY3</accession>
<sequence>MGKRIDDLLGRLTLSERIALLHQYAPDVERLGITSFRTGTEALHGVSWLGEATVFPQSSTGADGTPDGSTLVNAHLASGSPPRRSASTSGASRCQRDDTAAELPIRTASSPRQIQHSPAEEDDCMRKPWILPLITLGLPRRFRPEVDHSGRRMTPAPGT</sequence>
<feature type="compositionally biased region" description="Polar residues" evidence="2">
    <location>
        <begin position="107"/>
        <end position="116"/>
    </location>
</feature>
<evidence type="ECO:0000256" key="1">
    <source>
        <dbReference type="ARBA" id="ARBA00022801"/>
    </source>
</evidence>
<dbReference type="SUPFAM" id="SSF51445">
    <property type="entry name" value="(Trans)glycosidases"/>
    <property type="match status" value="1"/>
</dbReference>
<protein>
    <recommendedName>
        <fullName evidence="5">Transposase</fullName>
    </recommendedName>
</protein>
<dbReference type="EMBL" id="JAUSZS010000008">
    <property type="protein sequence ID" value="MDQ0936506.1"/>
    <property type="molecule type" value="Genomic_DNA"/>
</dbReference>
<dbReference type="InterPro" id="IPR036962">
    <property type="entry name" value="Glyco_hydro_3_N_sf"/>
</dbReference>
<dbReference type="InterPro" id="IPR017853">
    <property type="entry name" value="GH"/>
</dbReference>
<reference evidence="3 4" key="1">
    <citation type="submission" date="2023-07" db="EMBL/GenBank/DDBJ databases">
        <title>Comparative genomics of wheat-associated soil bacteria to identify genetic determinants of phenazine resistance.</title>
        <authorList>
            <person name="Mouncey N."/>
        </authorList>
    </citation>
    <scope>NUCLEOTIDE SEQUENCE [LARGE SCALE GENOMIC DNA]</scope>
    <source>
        <strain evidence="3 4">W2I16</strain>
    </source>
</reference>
<feature type="region of interest" description="Disordered" evidence="2">
    <location>
        <begin position="57"/>
        <end position="126"/>
    </location>
</feature>
<comment type="caution">
    <text evidence="3">The sequence shown here is derived from an EMBL/GenBank/DDBJ whole genome shotgun (WGS) entry which is preliminary data.</text>
</comment>
<feature type="compositionally biased region" description="Polar residues" evidence="2">
    <location>
        <begin position="57"/>
        <end position="72"/>
    </location>
</feature>
<evidence type="ECO:0000313" key="3">
    <source>
        <dbReference type="EMBL" id="MDQ0936506.1"/>
    </source>
</evidence>
<gene>
    <name evidence="3" type="ORF">QFZ49_006481</name>
</gene>
<proteinExistence type="predicted"/>